<protein>
    <submittedName>
        <fullName evidence="2">NAD(P)-dependent dehydrogenase (Short-subunit alcohol dehydrogenase family)</fullName>
    </submittedName>
</protein>
<evidence type="ECO:0000256" key="1">
    <source>
        <dbReference type="ARBA" id="ARBA00006484"/>
    </source>
</evidence>
<dbReference type="GO" id="GO:0030497">
    <property type="term" value="P:fatty acid elongation"/>
    <property type="evidence" value="ECO:0007669"/>
    <property type="project" value="TreeGrafter"/>
</dbReference>
<dbReference type="PRINTS" id="PR00080">
    <property type="entry name" value="SDRFAMILY"/>
</dbReference>
<dbReference type="PANTHER" id="PTHR42760">
    <property type="entry name" value="SHORT-CHAIN DEHYDROGENASES/REDUCTASES FAMILY MEMBER"/>
    <property type="match status" value="1"/>
</dbReference>
<dbReference type="Pfam" id="PF13561">
    <property type="entry name" value="adh_short_C2"/>
    <property type="match status" value="1"/>
</dbReference>
<dbReference type="InterPro" id="IPR002347">
    <property type="entry name" value="SDR_fam"/>
</dbReference>
<dbReference type="AlphaFoldDB" id="A0A7W6EW12"/>
<accession>A0A7W6EW12</accession>
<dbReference type="InterPro" id="IPR036291">
    <property type="entry name" value="NAD(P)-bd_dom_sf"/>
</dbReference>
<dbReference type="GO" id="GO:0016616">
    <property type="term" value="F:oxidoreductase activity, acting on the CH-OH group of donors, NAD or NADP as acceptor"/>
    <property type="evidence" value="ECO:0007669"/>
    <property type="project" value="TreeGrafter"/>
</dbReference>
<dbReference type="Proteomes" id="UP000562395">
    <property type="component" value="Unassembled WGS sequence"/>
</dbReference>
<keyword evidence="3" id="KW-1185">Reference proteome</keyword>
<dbReference type="CDD" id="cd05233">
    <property type="entry name" value="SDR_c"/>
    <property type="match status" value="1"/>
</dbReference>
<dbReference type="PROSITE" id="PS00061">
    <property type="entry name" value="ADH_SHORT"/>
    <property type="match status" value="1"/>
</dbReference>
<dbReference type="EMBL" id="JACICY010000004">
    <property type="protein sequence ID" value="MBB3860912.1"/>
    <property type="molecule type" value="Genomic_DNA"/>
</dbReference>
<comment type="caution">
    <text evidence="2">The sequence shown here is derived from an EMBL/GenBank/DDBJ whole genome shotgun (WGS) entry which is preliminary data.</text>
</comment>
<dbReference type="Gene3D" id="3.40.50.720">
    <property type="entry name" value="NAD(P)-binding Rossmann-like Domain"/>
    <property type="match status" value="1"/>
</dbReference>
<dbReference type="InterPro" id="IPR020904">
    <property type="entry name" value="Sc_DH/Rdtase_CS"/>
</dbReference>
<evidence type="ECO:0000313" key="3">
    <source>
        <dbReference type="Proteomes" id="UP000562395"/>
    </source>
</evidence>
<name>A0A7W6EW12_9SPHN</name>
<dbReference type="SUPFAM" id="SSF51735">
    <property type="entry name" value="NAD(P)-binding Rossmann-fold domains"/>
    <property type="match status" value="1"/>
</dbReference>
<dbReference type="PRINTS" id="PR00081">
    <property type="entry name" value="GDHRDH"/>
</dbReference>
<gene>
    <name evidence="2" type="ORF">GGQ88_002181</name>
</gene>
<reference evidence="2 3" key="1">
    <citation type="submission" date="2020-08" db="EMBL/GenBank/DDBJ databases">
        <title>Genomic Encyclopedia of Type Strains, Phase IV (KMG-IV): sequencing the most valuable type-strain genomes for metagenomic binning, comparative biology and taxonomic classification.</title>
        <authorList>
            <person name="Goeker M."/>
        </authorList>
    </citation>
    <scope>NUCLEOTIDE SEQUENCE [LARGE SCALE GENOMIC DNA]</scope>
    <source>
        <strain evidence="2 3">DSM 14552</strain>
    </source>
</reference>
<dbReference type="PANTHER" id="PTHR42760:SF40">
    <property type="entry name" value="3-OXOACYL-[ACYL-CARRIER-PROTEIN] REDUCTASE, CHLOROPLASTIC"/>
    <property type="match status" value="1"/>
</dbReference>
<proteinExistence type="inferred from homology"/>
<dbReference type="FunFam" id="3.40.50.720:FF:000084">
    <property type="entry name" value="Short-chain dehydrogenase reductase"/>
    <property type="match status" value="1"/>
</dbReference>
<comment type="similarity">
    <text evidence="1">Belongs to the short-chain dehydrogenases/reductases (SDR) family.</text>
</comment>
<evidence type="ECO:0000313" key="2">
    <source>
        <dbReference type="EMBL" id="MBB3860912.1"/>
    </source>
</evidence>
<sequence>MAFSLDQFRLDGQTAIVTGVGARGNSIGRAFAHGLAAAGANVVVASRSDATVAVVEEIVATGGRALPAKVDITDPDSVRAMVAKAVSEFGGLDIIVNNAALMAELDFKPAIATSIEDWNRIMAVNVTGALNCAQAAAPQMRQRGGGRIVNILSSGAFPAASVYGVSKLALLGLTTTLAKELGRDGIAVNAIAPGMTASEAGLALTPPDSPYVKIAEAKAALRAFGEPDELVGALLLLCSAAGRWMTGQVLNVDGGIVLRP</sequence>
<organism evidence="2 3">
    <name type="scientific">Novosphingobium hassiacum</name>
    <dbReference type="NCBI Taxonomy" id="173676"/>
    <lineage>
        <taxon>Bacteria</taxon>
        <taxon>Pseudomonadati</taxon>
        <taxon>Pseudomonadota</taxon>
        <taxon>Alphaproteobacteria</taxon>
        <taxon>Sphingomonadales</taxon>
        <taxon>Sphingomonadaceae</taxon>
        <taxon>Novosphingobium</taxon>
    </lineage>
</organism>
<dbReference type="RefSeq" id="WP_183613156.1">
    <property type="nucleotide sequence ID" value="NZ_JACICY010000004.1"/>
</dbReference>